<organism evidence="1 2">
    <name type="scientific">Elysia crispata</name>
    <name type="common">lettuce slug</name>
    <dbReference type="NCBI Taxonomy" id="231223"/>
    <lineage>
        <taxon>Eukaryota</taxon>
        <taxon>Metazoa</taxon>
        <taxon>Spiralia</taxon>
        <taxon>Lophotrochozoa</taxon>
        <taxon>Mollusca</taxon>
        <taxon>Gastropoda</taxon>
        <taxon>Heterobranchia</taxon>
        <taxon>Euthyneura</taxon>
        <taxon>Panpulmonata</taxon>
        <taxon>Sacoglossa</taxon>
        <taxon>Placobranchoidea</taxon>
        <taxon>Plakobranchidae</taxon>
        <taxon>Elysia</taxon>
    </lineage>
</organism>
<name>A0AAE0YX52_9GAST</name>
<gene>
    <name evidence="1" type="ORF">RRG08_014398</name>
</gene>
<dbReference type="Proteomes" id="UP001283361">
    <property type="component" value="Unassembled WGS sequence"/>
</dbReference>
<sequence length="91" mass="9935">MWMLNCSVLNGAGLSVLRPLVRGAARGRDPELKSNMQPGALLALFPTSETFKMRSITHLVGWRNCGERLNVSVEKGPTGLASLGRQVPFRN</sequence>
<reference evidence="1" key="1">
    <citation type="journal article" date="2023" name="G3 (Bethesda)">
        <title>A reference genome for the long-term kleptoplast-retaining sea slug Elysia crispata morphotype clarki.</title>
        <authorList>
            <person name="Eastman K.E."/>
            <person name="Pendleton A.L."/>
            <person name="Shaikh M.A."/>
            <person name="Suttiyut T."/>
            <person name="Ogas R."/>
            <person name="Tomko P."/>
            <person name="Gavelis G."/>
            <person name="Widhalm J.R."/>
            <person name="Wisecaver J.H."/>
        </authorList>
    </citation>
    <scope>NUCLEOTIDE SEQUENCE</scope>
    <source>
        <strain evidence="1">ECLA1</strain>
    </source>
</reference>
<proteinExistence type="predicted"/>
<comment type="caution">
    <text evidence="1">The sequence shown here is derived from an EMBL/GenBank/DDBJ whole genome shotgun (WGS) entry which is preliminary data.</text>
</comment>
<accession>A0AAE0YX52</accession>
<keyword evidence="2" id="KW-1185">Reference proteome</keyword>
<protein>
    <submittedName>
        <fullName evidence="1">Uncharacterized protein</fullName>
    </submittedName>
</protein>
<dbReference type="EMBL" id="JAWDGP010005317">
    <property type="protein sequence ID" value="KAK3757842.1"/>
    <property type="molecule type" value="Genomic_DNA"/>
</dbReference>
<dbReference type="AlphaFoldDB" id="A0AAE0YX52"/>
<evidence type="ECO:0000313" key="1">
    <source>
        <dbReference type="EMBL" id="KAK3757842.1"/>
    </source>
</evidence>
<evidence type="ECO:0000313" key="2">
    <source>
        <dbReference type="Proteomes" id="UP001283361"/>
    </source>
</evidence>